<name>A0A540LIQ7_MALBA</name>
<gene>
    <name evidence="2" type="ORF">C1H46_028114</name>
</gene>
<dbReference type="AlphaFoldDB" id="A0A540LIQ7"/>
<keyword evidence="3" id="KW-1185">Reference proteome</keyword>
<feature type="compositionally biased region" description="Basic and acidic residues" evidence="1">
    <location>
        <begin position="42"/>
        <end position="54"/>
    </location>
</feature>
<evidence type="ECO:0000256" key="1">
    <source>
        <dbReference type="SAM" id="MobiDB-lite"/>
    </source>
</evidence>
<reference evidence="2 3" key="1">
    <citation type="journal article" date="2019" name="G3 (Bethesda)">
        <title>Sequencing of a Wild Apple (Malus baccata) Genome Unravels the Differences Between Cultivated and Wild Apple Species Regarding Disease Resistance and Cold Tolerance.</title>
        <authorList>
            <person name="Chen X."/>
        </authorList>
    </citation>
    <scope>NUCLEOTIDE SEQUENCE [LARGE SCALE GENOMIC DNA]</scope>
    <source>
        <strain evidence="3">cv. Shandingzi</strain>
        <tissue evidence="2">Leaves</tissue>
    </source>
</reference>
<feature type="compositionally biased region" description="Basic residues" evidence="1">
    <location>
        <begin position="55"/>
        <end position="64"/>
    </location>
</feature>
<evidence type="ECO:0000313" key="3">
    <source>
        <dbReference type="Proteomes" id="UP000315295"/>
    </source>
</evidence>
<evidence type="ECO:0000313" key="2">
    <source>
        <dbReference type="EMBL" id="TQD86356.1"/>
    </source>
</evidence>
<proteinExistence type="predicted"/>
<dbReference type="EMBL" id="VIEB01000568">
    <property type="protein sequence ID" value="TQD86356.1"/>
    <property type="molecule type" value="Genomic_DNA"/>
</dbReference>
<organism evidence="2 3">
    <name type="scientific">Malus baccata</name>
    <name type="common">Siberian crab apple</name>
    <name type="synonym">Pyrus baccata</name>
    <dbReference type="NCBI Taxonomy" id="106549"/>
    <lineage>
        <taxon>Eukaryota</taxon>
        <taxon>Viridiplantae</taxon>
        <taxon>Streptophyta</taxon>
        <taxon>Embryophyta</taxon>
        <taxon>Tracheophyta</taxon>
        <taxon>Spermatophyta</taxon>
        <taxon>Magnoliopsida</taxon>
        <taxon>eudicotyledons</taxon>
        <taxon>Gunneridae</taxon>
        <taxon>Pentapetalae</taxon>
        <taxon>rosids</taxon>
        <taxon>fabids</taxon>
        <taxon>Rosales</taxon>
        <taxon>Rosaceae</taxon>
        <taxon>Amygdaloideae</taxon>
        <taxon>Maleae</taxon>
        <taxon>Malus</taxon>
    </lineage>
</organism>
<comment type="caution">
    <text evidence="2">The sequence shown here is derived from an EMBL/GenBank/DDBJ whole genome shotgun (WGS) entry which is preliminary data.</text>
</comment>
<accession>A0A540LIQ7</accession>
<protein>
    <submittedName>
        <fullName evidence="2">Uncharacterized protein</fullName>
    </submittedName>
</protein>
<dbReference type="Proteomes" id="UP000315295">
    <property type="component" value="Unassembled WGS sequence"/>
</dbReference>
<feature type="region of interest" description="Disordered" evidence="1">
    <location>
        <begin position="36"/>
        <end position="64"/>
    </location>
</feature>
<sequence length="64" mass="7392">MHAFCCCERPQIYNKEDISTPKSYRSNVDHPRLLCSVGSDSEGLKNGRTQERKDTHRKPKLGWS</sequence>